<dbReference type="EMBL" id="CP060394">
    <property type="protein sequence ID" value="QNI31867.1"/>
    <property type="molecule type" value="Genomic_DNA"/>
</dbReference>
<evidence type="ECO:0000313" key="1">
    <source>
        <dbReference type="EMBL" id="QNI31867.1"/>
    </source>
</evidence>
<dbReference type="Gene3D" id="1.20.120.330">
    <property type="entry name" value="Nucleotidyltransferases domain 2"/>
    <property type="match status" value="1"/>
</dbReference>
<protein>
    <recommendedName>
        <fullName evidence="3">HEPN domain-containing protein</fullName>
    </recommendedName>
</protein>
<sequence>MLFTKDEHEQKAIENEKFAQTLPSSVSGVEWAITATFYAAVHYVQAYFAKSGRSFSSHGARAAAILKDGAISSIYNDYQDLYNISRDARYEVMNLQPGHLTFAQNKLQDVKKIICKLL</sequence>
<evidence type="ECO:0008006" key="3">
    <source>
        <dbReference type="Google" id="ProtNLM"/>
    </source>
</evidence>
<gene>
    <name evidence="1" type="ORF">H7849_23010</name>
</gene>
<dbReference type="Proteomes" id="UP000515312">
    <property type="component" value="Chromosome"/>
</dbReference>
<proteinExistence type="predicted"/>
<keyword evidence="2" id="KW-1185">Reference proteome</keyword>
<reference evidence="1 2" key="1">
    <citation type="submission" date="2020-08" db="EMBL/GenBank/DDBJ databases">
        <title>Edaphobacter telluris sp. nov. and Acidobacterium dinghuensis sp. nov., two acidobacteria isolated from forest soil.</title>
        <authorList>
            <person name="Fu J."/>
            <person name="Qiu L."/>
        </authorList>
    </citation>
    <scope>NUCLEOTIDE SEQUENCE [LARGE SCALE GENOMIC DNA]</scope>
    <source>
        <strain evidence="1">4Y35</strain>
    </source>
</reference>
<evidence type="ECO:0000313" key="2">
    <source>
        <dbReference type="Proteomes" id="UP000515312"/>
    </source>
</evidence>
<organism evidence="1 2">
    <name type="scientific">Alloacidobacterium dinghuense</name>
    <dbReference type="NCBI Taxonomy" id="2763107"/>
    <lineage>
        <taxon>Bacteria</taxon>
        <taxon>Pseudomonadati</taxon>
        <taxon>Acidobacteriota</taxon>
        <taxon>Terriglobia</taxon>
        <taxon>Terriglobales</taxon>
        <taxon>Acidobacteriaceae</taxon>
        <taxon>Alloacidobacterium</taxon>
    </lineage>
</organism>
<dbReference type="RefSeq" id="WP_186742825.1">
    <property type="nucleotide sequence ID" value="NZ_CP060394.1"/>
</dbReference>
<accession>A0A7G8BH47</accession>
<name>A0A7G8BH47_9BACT</name>
<dbReference type="KEGG" id="adin:H7849_23010"/>
<dbReference type="AlphaFoldDB" id="A0A7G8BH47"/>